<dbReference type="EMBL" id="KZ678477">
    <property type="protein sequence ID" value="PSR82442.1"/>
    <property type="molecule type" value="Genomic_DNA"/>
</dbReference>
<protein>
    <submittedName>
        <fullName evidence="3">Vacuolar segregation subunit 7-domain-containing protein</fullName>
    </submittedName>
</protein>
<accession>A0A2T3A422</accession>
<dbReference type="STRING" id="2025994.A0A2T3A422"/>
<dbReference type="GO" id="GO:1903778">
    <property type="term" value="P:protein localization to vacuolar membrane"/>
    <property type="evidence" value="ECO:0007669"/>
    <property type="project" value="TreeGrafter"/>
</dbReference>
<dbReference type="PANTHER" id="PTHR28258:SF1">
    <property type="entry name" value="VACUOLAR SEGREGATION PROTEIN 7"/>
    <property type="match status" value="1"/>
</dbReference>
<feature type="transmembrane region" description="Helical" evidence="2">
    <location>
        <begin position="644"/>
        <end position="667"/>
    </location>
</feature>
<dbReference type="Pfam" id="PF12751">
    <property type="entry name" value="Vac7"/>
    <property type="match status" value="1"/>
</dbReference>
<dbReference type="InParanoid" id="A0A2T3A422"/>
<organism evidence="3 4">
    <name type="scientific">Coniella lustricola</name>
    <dbReference type="NCBI Taxonomy" id="2025994"/>
    <lineage>
        <taxon>Eukaryota</taxon>
        <taxon>Fungi</taxon>
        <taxon>Dikarya</taxon>
        <taxon>Ascomycota</taxon>
        <taxon>Pezizomycotina</taxon>
        <taxon>Sordariomycetes</taxon>
        <taxon>Sordariomycetidae</taxon>
        <taxon>Diaporthales</taxon>
        <taxon>Schizoparmaceae</taxon>
        <taxon>Coniella</taxon>
    </lineage>
</organism>
<proteinExistence type="predicted"/>
<name>A0A2T3A422_9PEZI</name>
<evidence type="ECO:0000313" key="4">
    <source>
        <dbReference type="Proteomes" id="UP000241462"/>
    </source>
</evidence>
<keyword evidence="2" id="KW-1133">Transmembrane helix</keyword>
<dbReference type="Proteomes" id="UP000241462">
    <property type="component" value="Unassembled WGS sequence"/>
</dbReference>
<feature type="compositionally biased region" description="Low complexity" evidence="1">
    <location>
        <begin position="50"/>
        <end position="67"/>
    </location>
</feature>
<evidence type="ECO:0000256" key="1">
    <source>
        <dbReference type="SAM" id="MobiDB-lite"/>
    </source>
</evidence>
<feature type="compositionally biased region" description="Polar residues" evidence="1">
    <location>
        <begin position="849"/>
        <end position="864"/>
    </location>
</feature>
<feature type="compositionally biased region" description="Polar residues" evidence="1">
    <location>
        <begin position="1"/>
        <end position="15"/>
    </location>
</feature>
<feature type="compositionally biased region" description="Polar residues" evidence="1">
    <location>
        <begin position="28"/>
        <end position="47"/>
    </location>
</feature>
<gene>
    <name evidence="3" type="ORF">BD289DRAFT_454283</name>
</gene>
<feature type="region of interest" description="Disordered" evidence="1">
    <location>
        <begin position="548"/>
        <end position="624"/>
    </location>
</feature>
<dbReference type="AlphaFoldDB" id="A0A2T3A422"/>
<feature type="region of interest" description="Disordered" evidence="1">
    <location>
        <begin position="488"/>
        <end position="526"/>
    </location>
</feature>
<feature type="compositionally biased region" description="Polar residues" evidence="1">
    <location>
        <begin position="548"/>
        <end position="561"/>
    </location>
</feature>
<feature type="compositionally biased region" description="Basic and acidic residues" evidence="1">
    <location>
        <begin position="140"/>
        <end position="150"/>
    </location>
</feature>
<evidence type="ECO:0000313" key="3">
    <source>
        <dbReference type="EMBL" id="PSR82442.1"/>
    </source>
</evidence>
<feature type="compositionally biased region" description="Polar residues" evidence="1">
    <location>
        <begin position="502"/>
        <end position="514"/>
    </location>
</feature>
<evidence type="ECO:0000256" key="2">
    <source>
        <dbReference type="SAM" id="Phobius"/>
    </source>
</evidence>
<feature type="region of interest" description="Disordered" evidence="1">
    <location>
        <begin position="847"/>
        <end position="892"/>
    </location>
</feature>
<feature type="region of interest" description="Disordered" evidence="1">
    <location>
        <begin position="727"/>
        <end position="763"/>
    </location>
</feature>
<feature type="compositionally biased region" description="Polar residues" evidence="1">
    <location>
        <begin position="309"/>
        <end position="327"/>
    </location>
</feature>
<dbReference type="PANTHER" id="PTHR28258">
    <property type="entry name" value="VACUOLAR SEGREGATION PROTEIN 7"/>
    <property type="match status" value="1"/>
</dbReference>
<feature type="compositionally biased region" description="Polar residues" evidence="1">
    <location>
        <begin position="443"/>
        <end position="452"/>
    </location>
</feature>
<dbReference type="GO" id="GO:0070772">
    <property type="term" value="C:PAS complex"/>
    <property type="evidence" value="ECO:0007669"/>
    <property type="project" value="TreeGrafter"/>
</dbReference>
<sequence length="892" mass="95664">MDTTTDSAPGSSDPTANAPPEIRRNRESSSSASTIKAEASSQRPAHTSRTRSSPLSSREPSPNRSLLQAGPTKPASTPAAAVARSRKTGAQDTNPSRTPKYSAPTSSSSGKISTASRTPKLGPVATDSTARGSAPQKSPVHAEHLKESHRWPVSPRLRSPPPVSTRPNYAPSRRVEQDQLPSIQVQRSSPQIPQQQHLESSQSDTDGDEARLQATPTNKTSTRGSIAGPSTSALETVQEASPLPSPQHTESMLERMDDSAMSETGSQIDLLEFTRRKSWKARASPSTHNDSGSDSGSIKGERGPAATSVPPSLTSRQSSASVRTNATAKAKPSEGSAQHMTVETETVASVPQVSLAPTGLKEGGGGTLRTKPSSETIRPRKEKKKTSRKPPVGTGTASSKADIFEAKIASAVDEVDSSDSEETFVYDSNPPDVSDRPRRYHSRTPSATSMVSQIDRPGLRSLSNLMDNGGPSAIKRNMKFVNAFNSSGNESPMMDEEGKGSVRTNPGSGRGSTSRVHHHHYGRWGRNGTNGHTSLFDNDAPFHANITSAPRSKFSTNNGLRQASGPPSPRFLHAGRLNATSKRGAHSASYDLDDTTGADDERTPLLHNGSIRSARANRSRRQPVSIRTLESQSYRRTPSMLNRFASCLVLTVMLLLVVSGAIGFMFATSQPLTEVELKSINMVIASESELMFDLSVQAHNPNVVVVVVDQADIEVFAKSPHAGANSQWLHFGRKDGQNPDGTWGGGDAPHGSDPDEPVDDTAPNMRLGSISHLDSSLSFEGSFFNQGVSASTGEVRLLKPGNGTFGGPERWERILQDEFDLVIKGVLKYSLPLSQRVRSVAISGRATVKPNSADNPSLKPNTTEPIKEPKRHKDEDQLAEEEENMDSLWIGK</sequence>
<dbReference type="OrthoDB" id="1204at2759"/>
<reference evidence="3 4" key="1">
    <citation type="journal article" date="2018" name="Mycol. Prog.">
        <title>Coniella lustricola, a new species from submerged detritus.</title>
        <authorList>
            <person name="Raudabaugh D.B."/>
            <person name="Iturriaga T."/>
            <person name="Carver A."/>
            <person name="Mondo S."/>
            <person name="Pangilinan J."/>
            <person name="Lipzen A."/>
            <person name="He G."/>
            <person name="Amirebrahimi M."/>
            <person name="Grigoriev I.V."/>
            <person name="Miller A.N."/>
        </authorList>
    </citation>
    <scope>NUCLEOTIDE SEQUENCE [LARGE SCALE GENOMIC DNA]</scope>
    <source>
        <strain evidence="3 4">B22-T-1</strain>
    </source>
</reference>
<keyword evidence="2" id="KW-0472">Membrane</keyword>
<keyword evidence="4" id="KW-1185">Reference proteome</keyword>
<feature type="compositionally biased region" description="Polar residues" evidence="1">
    <location>
        <begin position="335"/>
        <end position="352"/>
    </location>
</feature>
<feature type="compositionally biased region" description="Low complexity" evidence="1">
    <location>
        <begin position="102"/>
        <end position="116"/>
    </location>
</feature>
<feature type="compositionally biased region" description="Polar residues" evidence="1">
    <location>
        <begin position="179"/>
        <end position="204"/>
    </location>
</feature>
<feature type="region of interest" description="Disordered" evidence="1">
    <location>
        <begin position="1"/>
        <end position="452"/>
    </location>
</feature>
<feature type="compositionally biased region" description="Polar residues" evidence="1">
    <location>
        <begin position="88"/>
        <end position="99"/>
    </location>
</feature>
<feature type="compositionally biased region" description="Polar residues" evidence="1">
    <location>
        <begin position="214"/>
        <end position="239"/>
    </location>
</feature>
<keyword evidence="2" id="KW-0812">Transmembrane</keyword>
<feature type="compositionally biased region" description="Polar residues" evidence="1">
    <location>
        <begin position="284"/>
        <end position="296"/>
    </location>
</feature>
<dbReference type="InterPro" id="IPR024260">
    <property type="entry name" value="Vac7"/>
</dbReference>
<dbReference type="GO" id="GO:0000011">
    <property type="term" value="P:vacuole inheritance"/>
    <property type="evidence" value="ECO:0007669"/>
    <property type="project" value="TreeGrafter"/>
</dbReference>
<dbReference type="GO" id="GO:0000329">
    <property type="term" value="C:fungal-type vacuole membrane"/>
    <property type="evidence" value="ECO:0007669"/>
    <property type="project" value="TreeGrafter"/>
</dbReference>
<dbReference type="GO" id="GO:0010513">
    <property type="term" value="P:positive regulation of phosphatidylinositol biosynthetic process"/>
    <property type="evidence" value="ECO:0007669"/>
    <property type="project" value="TreeGrafter"/>
</dbReference>
<feature type="compositionally biased region" description="Basic and acidic residues" evidence="1">
    <location>
        <begin position="865"/>
        <end position="876"/>
    </location>
</feature>
<feature type="compositionally biased region" description="Acidic residues" evidence="1">
    <location>
        <begin position="413"/>
        <end position="424"/>
    </location>
</feature>